<dbReference type="AlphaFoldDB" id="A0A067KD32"/>
<evidence type="ECO:0000313" key="1">
    <source>
        <dbReference type="EMBL" id="KDP30145.1"/>
    </source>
</evidence>
<dbReference type="Proteomes" id="UP000027138">
    <property type="component" value="Unassembled WGS sequence"/>
</dbReference>
<evidence type="ECO:0000313" key="2">
    <source>
        <dbReference type="Proteomes" id="UP000027138"/>
    </source>
</evidence>
<dbReference type="EMBL" id="KK914703">
    <property type="protein sequence ID" value="KDP30145.1"/>
    <property type="molecule type" value="Genomic_DNA"/>
</dbReference>
<protein>
    <submittedName>
        <fullName evidence="1">Uncharacterized protein</fullName>
    </submittedName>
</protein>
<proteinExistence type="predicted"/>
<accession>A0A067KD32</accession>
<name>A0A067KD32_JATCU</name>
<organism evidence="1 2">
    <name type="scientific">Jatropha curcas</name>
    <name type="common">Barbados nut</name>
    <dbReference type="NCBI Taxonomy" id="180498"/>
    <lineage>
        <taxon>Eukaryota</taxon>
        <taxon>Viridiplantae</taxon>
        <taxon>Streptophyta</taxon>
        <taxon>Embryophyta</taxon>
        <taxon>Tracheophyta</taxon>
        <taxon>Spermatophyta</taxon>
        <taxon>Magnoliopsida</taxon>
        <taxon>eudicotyledons</taxon>
        <taxon>Gunneridae</taxon>
        <taxon>Pentapetalae</taxon>
        <taxon>rosids</taxon>
        <taxon>fabids</taxon>
        <taxon>Malpighiales</taxon>
        <taxon>Euphorbiaceae</taxon>
        <taxon>Crotonoideae</taxon>
        <taxon>Jatropheae</taxon>
        <taxon>Jatropha</taxon>
    </lineage>
</organism>
<sequence>MTETKDAEEAERKMLKMSKRTKVKEKAAPKTEDAPGADEVAILNKLLTLFCFYFSEYCFGNNLDGFHLLF</sequence>
<reference evidence="1 2" key="1">
    <citation type="journal article" date="2014" name="PLoS ONE">
        <title>Global Analysis of Gene Expression Profiles in Physic Nut (Jatropha curcas L.) Seedlings Exposed to Salt Stress.</title>
        <authorList>
            <person name="Zhang L."/>
            <person name="Zhang C."/>
            <person name="Wu P."/>
            <person name="Chen Y."/>
            <person name="Li M."/>
            <person name="Jiang H."/>
            <person name="Wu G."/>
        </authorList>
    </citation>
    <scope>NUCLEOTIDE SEQUENCE [LARGE SCALE GENOMIC DNA]</scope>
    <source>
        <strain evidence="2">cv. GZQX0401</strain>
        <tissue evidence="1">Young leaves</tissue>
    </source>
</reference>
<keyword evidence="2" id="KW-1185">Reference proteome</keyword>
<gene>
    <name evidence="1" type="ORF">JCGZ_18106</name>
</gene>